<dbReference type="AlphaFoldDB" id="A0A0F9DZV0"/>
<evidence type="ECO:0000313" key="1">
    <source>
        <dbReference type="EMBL" id="KKL59376.1"/>
    </source>
</evidence>
<protein>
    <submittedName>
        <fullName evidence="1">Uncharacterized protein</fullName>
    </submittedName>
</protein>
<accession>A0A0F9DZV0</accession>
<name>A0A0F9DZV0_9ZZZZ</name>
<dbReference type="EMBL" id="LAZR01029507">
    <property type="protein sequence ID" value="KKL59376.1"/>
    <property type="molecule type" value="Genomic_DNA"/>
</dbReference>
<sequence length="156" mass="18153">MAYSNWGATVYRNNERRNDKEDVGVFDTDEAGIPSSMRIFANILKNREKGDDAWENHSHHAVLGDDAVRLCGYKAHPELWCVKDGKVERLRLPEPNYDKDEWELEDQSGEVEIDEKVWKWKFYQYDGNMIDLFLTEPDGTVWNSTCGYCYGAGFEE</sequence>
<proteinExistence type="predicted"/>
<gene>
    <name evidence="1" type="ORF">LCGC14_2215950</name>
</gene>
<organism evidence="1">
    <name type="scientific">marine sediment metagenome</name>
    <dbReference type="NCBI Taxonomy" id="412755"/>
    <lineage>
        <taxon>unclassified sequences</taxon>
        <taxon>metagenomes</taxon>
        <taxon>ecological metagenomes</taxon>
    </lineage>
</organism>
<reference evidence="1" key="1">
    <citation type="journal article" date="2015" name="Nature">
        <title>Complex archaea that bridge the gap between prokaryotes and eukaryotes.</title>
        <authorList>
            <person name="Spang A."/>
            <person name="Saw J.H."/>
            <person name="Jorgensen S.L."/>
            <person name="Zaremba-Niedzwiedzka K."/>
            <person name="Martijn J."/>
            <person name="Lind A.E."/>
            <person name="van Eijk R."/>
            <person name="Schleper C."/>
            <person name="Guy L."/>
            <person name="Ettema T.J."/>
        </authorList>
    </citation>
    <scope>NUCLEOTIDE SEQUENCE</scope>
</reference>
<comment type="caution">
    <text evidence="1">The sequence shown here is derived from an EMBL/GenBank/DDBJ whole genome shotgun (WGS) entry which is preliminary data.</text>
</comment>